<protein>
    <submittedName>
        <fullName evidence="2">Dinucleotide-utilizing enzyme protein</fullName>
        <ecNumber evidence="2">2.7.7.-</ecNumber>
    </submittedName>
</protein>
<dbReference type="Proteomes" id="UP000005707">
    <property type="component" value="Unassembled WGS sequence"/>
</dbReference>
<dbReference type="STRING" id="1033810.HLPCO_000945"/>
<dbReference type="PANTHER" id="PTHR43267">
    <property type="entry name" value="TRNA THREONYLCARBAMOYLADENOSINE DEHYDRATASE"/>
    <property type="match status" value="1"/>
</dbReference>
<proteinExistence type="predicted"/>
<dbReference type="GO" id="GO:0008641">
    <property type="term" value="F:ubiquitin-like modifier activating enzyme activity"/>
    <property type="evidence" value="ECO:0007669"/>
    <property type="project" value="InterPro"/>
</dbReference>
<evidence type="ECO:0000313" key="2">
    <source>
        <dbReference type="EMBL" id="ERJ13316.1"/>
    </source>
</evidence>
<dbReference type="GO" id="GO:0016779">
    <property type="term" value="F:nucleotidyltransferase activity"/>
    <property type="evidence" value="ECO:0007669"/>
    <property type="project" value="UniProtKB-KW"/>
</dbReference>
<dbReference type="InterPro" id="IPR045886">
    <property type="entry name" value="ThiF/MoeB/HesA"/>
</dbReference>
<dbReference type="EMBL" id="AFNU02000002">
    <property type="protein sequence ID" value="ERJ13316.1"/>
    <property type="molecule type" value="Genomic_DNA"/>
</dbReference>
<dbReference type="RefSeq" id="WP_008826692.1">
    <property type="nucleotide sequence ID" value="NZ_AFNU02000002.1"/>
</dbReference>
<dbReference type="GO" id="GO:0061504">
    <property type="term" value="P:cyclic threonylcarbamoyladenosine biosynthetic process"/>
    <property type="evidence" value="ECO:0007669"/>
    <property type="project" value="TreeGrafter"/>
</dbReference>
<sequence>MKQLNNYDLEKLAEYLKNEGFDSHIDEKKVIVELGINKESHRVYFKEPVSVYKIPDIYYFDTRVINKSGLFNYGNRICLYDNTVTINPRMGLEVYVEVLRKLIKYIVGEEQSLKSTLDEIYDFWSGANQKGILLENYEKNYNNLAIINEIVIEKVGSTEGKYLYLGEVNKDFDYRELLVKDINSINEFISRKYSSNLMNICKGIKYLVFGMKHESEYIFIGYQVGETKISSNQKTISIEHIDYKLENYVKYCFYNTSIENVFYRGSSGLMSDSEKRITIVGCGSVGSNLINMLCEAGYYNFNIIDHDKLSFQNIQRHICNYNSTGKFKANAIKDELIKKYPYVKINAYSKSILQIDDISRILDNTDTLIITAGERNVEYALCQYLKEKYPRLKFMIVFVEPYLIAGHIIYASGVNPFDKDIFDDNLNYNFSVLKKDNDLYLREFGCSSRFVQYSVVKVKKFLYGASSDILEFINQDIRSNVKVYIGDLSNSIEYSLRLKSKYYTFSKSNSVEVVDFE</sequence>
<comment type="caution">
    <text evidence="2">The sequence shown here is derived from an EMBL/GenBank/DDBJ whole genome shotgun (WGS) entry which is preliminary data.</text>
</comment>
<dbReference type="InParanoid" id="U2EF53"/>
<reference evidence="2 3" key="1">
    <citation type="journal article" date="2011" name="J. Bacteriol.">
        <title>Genome sequence of Haloplasma contractile, an unusual contractile bacterium from a deep-sea anoxic brine lake.</title>
        <authorList>
            <person name="Antunes A."/>
            <person name="Alam I."/>
            <person name="El Dorry H."/>
            <person name="Siam R."/>
            <person name="Robertson A."/>
            <person name="Bajic V.B."/>
            <person name="Stingl U."/>
        </authorList>
    </citation>
    <scope>NUCLEOTIDE SEQUENCE [LARGE SCALE GENOMIC DNA]</scope>
    <source>
        <strain evidence="2 3">SSD-17B</strain>
    </source>
</reference>
<dbReference type="eggNOG" id="COG0476">
    <property type="taxonomic scope" value="Bacteria"/>
</dbReference>
<dbReference type="EC" id="2.7.7.-" evidence="2"/>
<dbReference type="GO" id="GO:0061503">
    <property type="term" value="F:tRNA threonylcarbamoyladenosine dehydratase"/>
    <property type="evidence" value="ECO:0007669"/>
    <property type="project" value="TreeGrafter"/>
</dbReference>
<dbReference type="Pfam" id="PF00899">
    <property type="entry name" value="ThiF"/>
    <property type="match status" value="1"/>
</dbReference>
<dbReference type="SUPFAM" id="SSF69572">
    <property type="entry name" value="Activating enzymes of the ubiquitin-like proteins"/>
    <property type="match status" value="1"/>
</dbReference>
<dbReference type="AlphaFoldDB" id="U2EF53"/>
<dbReference type="InterPro" id="IPR035985">
    <property type="entry name" value="Ubiquitin-activating_enz"/>
</dbReference>
<accession>U2EF53</accession>
<dbReference type="InterPro" id="IPR000594">
    <property type="entry name" value="ThiF_NAD_FAD-bd"/>
</dbReference>
<dbReference type="Gene3D" id="3.40.50.720">
    <property type="entry name" value="NAD(P)-binding Rossmann-like Domain"/>
    <property type="match status" value="1"/>
</dbReference>
<name>U2EF53_9MOLU</name>
<evidence type="ECO:0000259" key="1">
    <source>
        <dbReference type="Pfam" id="PF00899"/>
    </source>
</evidence>
<reference evidence="2 3" key="2">
    <citation type="journal article" date="2013" name="PLoS ONE">
        <title>INDIGO - INtegrated Data Warehouse of MIcrobial GenOmes with Examples from the Red Sea Extremophiles.</title>
        <authorList>
            <person name="Alam I."/>
            <person name="Antunes A."/>
            <person name="Kamau A.A."/>
            <person name="Ba Alawi W."/>
            <person name="Kalkatawi M."/>
            <person name="Stingl U."/>
            <person name="Bajic V.B."/>
        </authorList>
    </citation>
    <scope>NUCLEOTIDE SEQUENCE [LARGE SCALE GENOMIC DNA]</scope>
    <source>
        <strain evidence="2 3">SSD-17B</strain>
    </source>
</reference>
<organism evidence="2 3">
    <name type="scientific">Haloplasma contractile SSD-17B</name>
    <dbReference type="NCBI Taxonomy" id="1033810"/>
    <lineage>
        <taxon>Bacteria</taxon>
        <taxon>Bacillati</taxon>
        <taxon>Mycoplasmatota</taxon>
        <taxon>Mollicutes</taxon>
        <taxon>Haloplasmatales</taxon>
        <taxon>Haloplasmataceae</taxon>
        <taxon>Haloplasma</taxon>
    </lineage>
</organism>
<feature type="domain" description="THIF-type NAD/FAD binding fold" evidence="1">
    <location>
        <begin position="273"/>
        <end position="372"/>
    </location>
</feature>
<keyword evidence="2" id="KW-0548">Nucleotidyltransferase</keyword>
<dbReference type="OrthoDB" id="4088010at2"/>
<dbReference type="PANTHER" id="PTHR43267:SF1">
    <property type="entry name" value="TRNA THREONYLCARBAMOYLADENOSINE DEHYDRATASE"/>
    <property type="match status" value="1"/>
</dbReference>
<keyword evidence="2" id="KW-0808">Transferase</keyword>
<gene>
    <name evidence="2" type="ORF">HLPCO_000945</name>
</gene>
<keyword evidence="3" id="KW-1185">Reference proteome</keyword>
<evidence type="ECO:0000313" key="3">
    <source>
        <dbReference type="Proteomes" id="UP000005707"/>
    </source>
</evidence>